<dbReference type="GO" id="GO:0016740">
    <property type="term" value="F:transferase activity"/>
    <property type="evidence" value="ECO:0007669"/>
    <property type="project" value="UniProtKB-KW"/>
</dbReference>
<proteinExistence type="predicted"/>
<accession>A0A392M429</accession>
<dbReference type="PANTHER" id="PTHR30231:SF4">
    <property type="entry name" value="PROTEIN NEN2"/>
    <property type="match status" value="1"/>
</dbReference>
<evidence type="ECO:0000256" key="2">
    <source>
        <dbReference type="ARBA" id="ARBA00022801"/>
    </source>
</evidence>
<dbReference type="EMBL" id="LXQA010003187">
    <property type="protein sequence ID" value="MCH82086.1"/>
    <property type="molecule type" value="Genomic_DNA"/>
</dbReference>
<dbReference type="SUPFAM" id="SSF53098">
    <property type="entry name" value="Ribonuclease H-like"/>
    <property type="match status" value="1"/>
</dbReference>
<dbReference type="CDD" id="cd06127">
    <property type="entry name" value="DEDDh"/>
    <property type="match status" value="1"/>
</dbReference>
<dbReference type="PANTHER" id="PTHR30231">
    <property type="entry name" value="DNA POLYMERASE III SUBUNIT EPSILON"/>
    <property type="match status" value="1"/>
</dbReference>
<name>A0A392M429_9FABA</name>
<evidence type="ECO:0000259" key="4">
    <source>
        <dbReference type="SMART" id="SM00479"/>
    </source>
</evidence>
<dbReference type="InterPro" id="IPR013520">
    <property type="entry name" value="Ribonucl_H"/>
</dbReference>
<evidence type="ECO:0000256" key="3">
    <source>
        <dbReference type="ARBA" id="ARBA00022839"/>
    </source>
</evidence>
<dbReference type="Gene3D" id="3.30.420.10">
    <property type="entry name" value="Ribonuclease H-like superfamily/Ribonuclease H"/>
    <property type="match status" value="1"/>
</dbReference>
<dbReference type="AlphaFoldDB" id="A0A392M429"/>
<comment type="caution">
    <text evidence="5">The sequence shown here is derived from an EMBL/GenBank/DDBJ whole genome shotgun (WGS) entry which is preliminary data.</text>
</comment>
<feature type="domain" description="Exonuclease" evidence="4">
    <location>
        <begin position="12"/>
        <end position="150"/>
    </location>
</feature>
<evidence type="ECO:0000313" key="6">
    <source>
        <dbReference type="Proteomes" id="UP000265520"/>
    </source>
</evidence>
<keyword evidence="3" id="KW-0269">Exonuclease</keyword>
<keyword evidence="2" id="KW-0378">Hydrolase</keyword>
<protein>
    <submittedName>
        <fullName evidence="5">Ribonuclease H superfamily polynucleotidyl transferase</fullName>
    </submittedName>
</protein>
<sequence>MDSLPLSDDQSEIVFFDVETTIPTQKGQRFAILEFGAILVCPRKLTELRNYTSLVRPADLSLISPKSEECNGINAEAVFNAPTFADIAPAVYDLLHGRIWAGHNILKFDCVRITEAFAAIKHSQPEPKGTIDSLVLLTQKFGKRAGNMKVSSCQVD</sequence>
<evidence type="ECO:0000313" key="5">
    <source>
        <dbReference type="EMBL" id="MCH82086.1"/>
    </source>
</evidence>
<gene>
    <name evidence="5" type="ORF">A2U01_0002883</name>
</gene>
<keyword evidence="5" id="KW-0808">Transferase</keyword>
<reference evidence="5 6" key="1">
    <citation type="journal article" date="2018" name="Front. Plant Sci.">
        <title>Red Clover (Trifolium pratense) and Zigzag Clover (T. medium) - A Picture of Genomic Similarities and Differences.</title>
        <authorList>
            <person name="Dluhosova J."/>
            <person name="Istvanek J."/>
            <person name="Nedelnik J."/>
            <person name="Repkova J."/>
        </authorList>
    </citation>
    <scope>NUCLEOTIDE SEQUENCE [LARGE SCALE GENOMIC DNA]</scope>
    <source>
        <strain evidence="6">cv. 10/8</strain>
        <tissue evidence="5">Leaf</tissue>
    </source>
</reference>
<dbReference type="GO" id="GO:0003676">
    <property type="term" value="F:nucleic acid binding"/>
    <property type="evidence" value="ECO:0007669"/>
    <property type="project" value="InterPro"/>
</dbReference>
<dbReference type="Pfam" id="PF00929">
    <property type="entry name" value="RNase_T"/>
    <property type="match status" value="1"/>
</dbReference>
<evidence type="ECO:0000256" key="1">
    <source>
        <dbReference type="ARBA" id="ARBA00022722"/>
    </source>
</evidence>
<dbReference type="SMART" id="SM00479">
    <property type="entry name" value="EXOIII"/>
    <property type="match status" value="1"/>
</dbReference>
<dbReference type="InterPro" id="IPR012337">
    <property type="entry name" value="RNaseH-like_sf"/>
</dbReference>
<organism evidence="5 6">
    <name type="scientific">Trifolium medium</name>
    <dbReference type="NCBI Taxonomy" id="97028"/>
    <lineage>
        <taxon>Eukaryota</taxon>
        <taxon>Viridiplantae</taxon>
        <taxon>Streptophyta</taxon>
        <taxon>Embryophyta</taxon>
        <taxon>Tracheophyta</taxon>
        <taxon>Spermatophyta</taxon>
        <taxon>Magnoliopsida</taxon>
        <taxon>eudicotyledons</taxon>
        <taxon>Gunneridae</taxon>
        <taxon>Pentapetalae</taxon>
        <taxon>rosids</taxon>
        <taxon>fabids</taxon>
        <taxon>Fabales</taxon>
        <taxon>Fabaceae</taxon>
        <taxon>Papilionoideae</taxon>
        <taxon>50 kb inversion clade</taxon>
        <taxon>NPAAA clade</taxon>
        <taxon>Hologalegina</taxon>
        <taxon>IRL clade</taxon>
        <taxon>Trifolieae</taxon>
        <taxon>Trifolium</taxon>
    </lineage>
</organism>
<dbReference type="InterPro" id="IPR036397">
    <property type="entry name" value="RNaseH_sf"/>
</dbReference>
<keyword evidence="6" id="KW-1185">Reference proteome</keyword>
<keyword evidence="1" id="KW-0540">Nuclease</keyword>
<dbReference type="Proteomes" id="UP000265520">
    <property type="component" value="Unassembled WGS sequence"/>
</dbReference>
<dbReference type="GO" id="GO:0008408">
    <property type="term" value="F:3'-5' exonuclease activity"/>
    <property type="evidence" value="ECO:0007669"/>
    <property type="project" value="TreeGrafter"/>
</dbReference>